<dbReference type="Gene3D" id="1.10.4030.10">
    <property type="entry name" value="Porin chaperone SurA, peptide-binding domain"/>
    <property type="match status" value="1"/>
</dbReference>
<dbReference type="SUPFAM" id="SSF109998">
    <property type="entry name" value="Triger factor/SurA peptide-binding domain-like"/>
    <property type="match status" value="1"/>
</dbReference>
<evidence type="ECO:0000256" key="6">
    <source>
        <dbReference type="ARBA" id="ARBA00023235"/>
    </source>
</evidence>
<evidence type="ECO:0000313" key="10">
    <source>
        <dbReference type="EMBL" id="MBI2679013.1"/>
    </source>
</evidence>
<dbReference type="InterPro" id="IPR050245">
    <property type="entry name" value="PrsA_foldase"/>
</dbReference>
<evidence type="ECO:0000256" key="7">
    <source>
        <dbReference type="PROSITE-ProRule" id="PRU00278"/>
    </source>
</evidence>
<dbReference type="InterPro" id="IPR015391">
    <property type="entry name" value="SurA_N"/>
</dbReference>
<evidence type="ECO:0000259" key="9">
    <source>
        <dbReference type="PROSITE" id="PS50198"/>
    </source>
</evidence>
<keyword evidence="3 8" id="KW-0732">Signal</keyword>
<keyword evidence="5 7" id="KW-0697">Rotamase</keyword>
<name>A0A932A981_9BACT</name>
<evidence type="ECO:0000256" key="8">
    <source>
        <dbReference type="SAM" id="SignalP"/>
    </source>
</evidence>
<evidence type="ECO:0000313" key="11">
    <source>
        <dbReference type="Proteomes" id="UP000779809"/>
    </source>
</evidence>
<proteinExistence type="predicted"/>
<gene>
    <name evidence="10" type="ORF">HYX28_09550</name>
</gene>
<evidence type="ECO:0000256" key="3">
    <source>
        <dbReference type="ARBA" id="ARBA00022729"/>
    </source>
</evidence>
<dbReference type="Pfam" id="PF00639">
    <property type="entry name" value="Rotamase"/>
    <property type="match status" value="1"/>
</dbReference>
<dbReference type="Gene3D" id="3.10.50.40">
    <property type="match status" value="1"/>
</dbReference>
<dbReference type="GO" id="GO:0003755">
    <property type="term" value="F:peptidyl-prolyl cis-trans isomerase activity"/>
    <property type="evidence" value="ECO:0007669"/>
    <property type="project" value="UniProtKB-KW"/>
</dbReference>
<feature type="domain" description="PpiC" evidence="9">
    <location>
        <begin position="175"/>
        <end position="286"/>
    </location>
</feature>
<dbReference type="PANTHER" id="PTHR47245:SF1">
    <property type="entry name" value="FOLDASE PROTEIN PRSA"/>
    <property type="match status" value="1"/>
</dbReference>
<dbReference type="AlphaFoldDB" id="A0A932A981"/>
<dbReference type="InterPro" id="IPR023058">
    <property type="entry name" value="PPIase_PpiC_CS"/>
</dbReference>
<feature type="signal peptide" evidence="8">
    <location>
        <begin position="1"/>
        <end position="23"/>
    </location>
</feature>
<accession>A0A932A981</accession>
<dbReference type="EC" id="5.2.1.8" evidence="2"/>
<evidence type="ECO:0000256" key="1">
    <source>
        <dbReference type="ARBA" id="ARBA00000971"/>
    </source>
</evidence>
<dbReference type="InterPro" id="IPR046357">
    <property type="entry name" value="PPIase_dom_sf"/>
</dbReference>
<keyword evidence="4" id="KW-0574">Periplasm</keyword>
<dbReference type="PANTHER" id="PTHR47245">
    <property type="entry name" value="PEPTIDYLPROLYL ISOMERASE"/>
    <property type="match status" value="1"/>
</dbReference>
<protein>
    <recommendedName>
        <fullName evidence="2">peptidylprolyl isomerase</fullName>
        <ecNumber evidence="2">5.2.1.8</ecNumber>
    </recommendedName>
</protein>
<reference evidence="10" key="1">
    <citation type="submission" date="2020-07" db="EMBL/GenBank/DDBJ databases">
        <title>Huge and variable diversity of episymbiotic CPR bacteria and DPANN archaea in groundwater ecosystems.</title>
        <authorList>
            <person name="He C.Y."/>
            <person name="Keren R."/>
            <person name="Whittaker M."/>
            <person name="Farag I.F."/>
            <person name="Doudna J."/>
            <person name="Cate J.H.D."/>
            <person name="Banfield J.F."/>
        </authorList>
    </citation>
    <scope>NUCLEOTIDE SEQUENCE</scope>
    <source>
        <strain evidence="10">NC_groundwater_580_Pr5_B-0.1um_64_19</strain>
    </source>
</reference>
<dbReference type="Proteomes" id="UP000779809">
    <property type="component" value="Unassembled WGS sequence"/>
</dbReference>
<dbReference type="EMBL" id="JACPNR010000011">
    <property type="protein sequence ID" value="MBI2679013.1"/>
    <property type="molecule type" value="Genomic_DNA"/>
</dbReference>
<dbReference type="PROSITE" id="PS01096">
    <property type="entry name" value="PPIC_PPIASE_1"/>
    <property type="match status" value="1"/>
</dbReference>
<organism evidence="10 11">
    <name type="scientific">Candidatus Korobacter versatilis</name>
    <dbReference type="NCBI Taxonomy" id="658062"/>
    <lineage>
        <taxon>Bacteria</taxon>
        <taxon>Pseudomonadati</taxon>
        <taxon>Acidobacteriota</taxon>
        <taxon>Terriglobia</taxon>
        <taxon>Terriglobales</taxon>
        <taxon>Candidatus Korobacteraceae</taxon>
        <taxon>Candidatus Korobacter</taxon>
    </lineage>
</organism>
<dbReference type="SUPFAM" id="SSF54534">
    <property type="entry name" value="FKBP-like"/>
    <property type="match status" value="1"/>
</dbReference>
<evidence type="ECO:0000256" key="5">
    <source>
        <dbReference type="ARBA" id="ARBA00023110"/>
    </source>
</evidence>
<evidence type="ECO:0000256" key="2">
    <source>
        <dbReference type="ARBA" id="ARBA00013194"/>
    </source>
</evidence>
<dbReference type="Pfam" id="PF09312">
    <property type="entry name" value="SurA_N"/>
    <property type="match status" value="1"/>
</dbReference>
<comment type="catalytic activity">
    <reaction evidence="1">
        <text>[protein]-peptidylproline (omega=180) = [protein]-peptidylproline (omega=0)</text>
        <dbReference type="Rhea" id="RHEA:16237"/>
        <dbReference type="Rhea" id="RHEA-COMP:10747"/>
        <dbReference type="Rhea" id="RHEA-COMP:10748"/>
        <dbReference type="ChEBI" id="CHEBI:83833"/>
        <dbReference type="ChEBI" id="CHEBI:83834"/>
        <dbReference type="EC" id="5.2.1.8"/>
    </reaction>
</comment>
<sequence length="373" mass="41817">MSLRPLRNLVAAVLLLSGLGLRADTVVEEIVARINNDVVTKTELERSREQLRQEIKQANVANPEQAFAEKDKDTLRDMIDQQLLIQKGRDIGLNADAELIKRLDEIRKNAGLSSLEDLEKAAQQQGVSYEDWKANLRNQIITRKVIEAEVGQHLQTTPEEVQKFYEAHKDELKQPEQVKMSEILVATERAGAGAEQPVAMSEAEVAQQRARAEQALAEIRGGKAFEEVAKQMSNGPTAAQGGDLGYFKRGVLAKELEQKTFDQMKAGEVSDIVRTKQGFVILKVTEHAQPGVPSLKEVHGQVEQALYYDKLQPALRVYLTRLREDAFIDIKQGYIDSGASPNQTKPIFSAAVTADEKQKKEKRKFYCMWMCKS</sequence>
<dbReference type="PROSITE" id="PS50198">
    <property type="entry name" value="PPIC_PPIASE_2"/>
    <property type="match status" value="1"/>
</dbReference>
<evidence type="ECO:0000256" key="4">
    <source>
        <dbReference type="ARBA" id="ARBA00022764"/>
    </source>
</evidence>
<comment type="caution">
    <text evidence="10">The sequence shown here is derived from an EMBL/GenBank/DDBJ whole genome shotgun (WGS) entry which is preliminary data.</text>
</comment>
<dbReference type="InterPro" id="IPR027304">
    <property type="entry name" value="Trigger_fact/SurA_dom_sf"/>
</dbReference>
<dbReference type="InterPro" id="IPR000297">
    <property type="entry name" value="PPIase_PpiC"/>
</dbReference>
<keyword evidence="6 7" id="KW-0413">Isomerase</keyword>
<feature type="chain" id="PRO_5037595945" description="peptidylprolyl isomerase" evidence="8">
    <location>
        <begin position="24"/>
        <end position="373"/>
    </location>
</feature>